<evidence type="ECO:0000259" key="5">
    <source>
        <dbReference type="PROSITE" id="PS50879"/>
    </source>
</evidence>
<keyword evidence="2 3" id="KW-0802">TPR repeat</keyword>
<dbReference type="InterPro" id="IPR019734">
    <property type="entry name" value="TPR_rpt"/>
</dbReference>
<comment type="caution">
    <text evidence="6">The sequence shown here is derived from an EMBL/GenBank/DDBJ whole genome shotgun (WGS) entry which is preliminary data.</text>
</comment>
<dbReference type="SUPFAM" id="SSF53098">
    <property type="entry name" value="Ribonuclease H-like"/>
    <property type="match status" value="1"/>
</dbReference>
<dbReference type="SUPFAM" id="SSF56219">
    <property type="entry name" value="DNase I-like"/>
    <property type="match status" value="1"/>
</dbReference>
<dbReference type="GO" id="GO:0005789">
    <property type="term" value="C:endoplasmic reticulum membrane"/>
    <property type="evidence" value="ECO:0007669"/>
    <property type="project" value="TreeGrafter"/>
</dbReference>
<name>A0A6A4VT65_AMPAM</name>
<dbReference type="PROSITE" id="PS50879">
    <property type="entry name" value="RNASE_H_1"/>
    <property type="match status" value="1"/>
</dbReference>
<keyword evidence="6" id="KW-0472">Membrane</keyword>
<dbReference type="Pfam" id="PF00075">
    <property type="entry name" value="RNase_H"/>
    <property type="match status" value="1"/>
</dbReference>
<dbReference type="GO" id="GO:0035269">
    <property type="term" value="P:protein O-linked glycosylation via mannose"/>
    <property type="evidence" value="ECO:0007669"/>
    <property type="project" value="TreeGrafter"/>
</dbReference>
<dbReference type="InterPro" id="IPR036397">
    <property type="entry name" value="RNaseH_sf"/>
</dbReference>
<dbReference type="SUPFAM" id="SSF48452">
    <property type="entry name" value="TPR-like"/>
    <property type="match status" value="1"/>
</dbReference>
<feature type="repeat" description="TPR" evidence="3">
    <location>
        <begin position="1039"/>
        <end position="1072"/>
    </location>
</feature>
<dbReference type="SMART" id="SM00028">
    <property type="entry name" value="TPR"/>
    <property type="match status" value="4"/>
</dbReference>
<evidence type="ECO:0000256" key="4">
    <source>
        <dbReference type="SAM" id="MobiDB-lite"/>
    </source>
</evidence>
<dbReference type="Pfam" id="PF13181">
    <property type="entry name" value="TPR_8"/>
    <property type="match status" value="1"/>
</dbReference>
<evidence type="ECO:0000313" key="6">
    <source>
        <dbReference type="EMBL" id="KAF0294600.1"/>
    </source>
</evidence>
<dbReference type="InterPro" id="IPR052384">
    <property type="entry name" value="TMTC_O-mannosyltransferase"/>
</dbReference>
<accession>A0A6A4VT65</accession>
<keyword evidence="6" id="KW-0812">Transmembrane</keyword>
<dbReference type="GO" id="GO:0004523">
    <property type="term" value="F:RNA-DNA hybrid ribonuclease activity"/>
    <property type="evidence" value="ECO:0007669"/>
    <property type="project" value="InterPro"/>
</dbReference>
<dbReference type="InterPro" id="IPR013105">
    <property type="entry name" value="TPR_2"/>
</dbReference>
<evidence type="ECO:0000256" key="3">
    <source>
        <dbReference type="PROSITE-ProRule" id="PRU00339"/>
    </source>
</evidence>
<feature type="domain" description="RNase H type-1" evidence="5">
    <location>
        <begin position="631"/>
        <end position="771"/>
    </location>
</feature>
<dbReference type="InterPro" id="IPR036691">
    <property type="entry name" value="Endo/exonu/phosph_ase_sf"/>
</dbReference>
<keyword evidence="7" id="KW-1185">Reference proteome</keyword>
<dbReference type="PROSITE" id="PS50005">
    <property type="entry name" value="TPR"/>
    <property type="match status" value="2"/>
</dbReference>
<evidence type="ECO:0000256" key="1">
    <source>
        <dbReference type="ARBA" id="ARBA00022737"/>
    </source>
</evidence>
<dbReference type="InterPro" id="IPR012337">
    <property type="entry name" value="RNaseH-like_sf"/>
</dbReference>
<protein>
    <submittedName>
        <fullName evidence="6">Transmembrane and TPR repeat-containing protein 2</fullName>
    </submittedName>
</protein>
<dbReference type="GO" id="GO:0000030">
    <property type="term" value="F:mannosyltransferase activity"/>
    <property type="evidence" value="ECO:0007669"/>
    <property type="project" value="TreeGrafter"/>
</dbReference>
<proteinExistence type="predicted"/>
<dbReference type="PANTHER" id="PTHR44216:SF3">
    <property type="entry name" value="PROTEIN O-MANNOSYL-TRANSFERASE TMTC2"/>
    <property type="match status" value="1"/>
</dbReference>
<dbReference type="AlphaFoldDB" id="A0A6A4VT65"/>
<evidence type="ECO:0000313" key="7">
    <source>
        <dbReference type="Proteomes" id="UP000440578"/>
    </source>
</evidence>
<dbReference type="InterPro" id="IPR002156">
    <property type="entry name" value="RNaseH_domain"/>
</dbReference>
<sequence>MHEHLNRLDYDICVITETWLRPATASRLVTFPGYTLHRADRPGDAGYGGVAILVKGSYTASVIPQPASDCAKALYTRVGDSIYEWTARHDWQVLNSGTPTRAGYGEDARLSAPDVTLAHSDLARRCTWEVGTDLGSDHLPQLVAVTTSGHRPRRIRKTRWAFHKADWTAFTARCEETMAELTLGETSVERLAARFNDAIIEASVRCVPRGARADPKPWALDPELVRAVEERKAARAAVQEDPSPENQTRWKEKKRHAADVEADARRRAFQDFASTELNRRAALGRVTKILRKMEGAVTDTCPGQAINGDRGQLVAEDRAKAEAFVRTYANVSSHTRHRRRDRSVKADLRVVKTRPCSCAGQRDGACQPFSRQEMRTQLSKLKMKKAPGADDHYVDARDLYIHVDGARVDAGRHLHLLGVTLDRQLHMGEHCARVRKKTKPRIAQLRKMTGRSWGLREPQLRVVANGYIRGALEYAAAAWLPAASESHVELLEIEMRAAARVITGCPVSTPRDPLLAEAGLVPVRARRDLLAARLSCLAASQRSGDPLRAVAEATAPRRLRTTTGWRDTGARALVSAGVRDVPVEERLHVTIPPWIDDTRVQFRLDIGNHISRTAPPDVRRERAEEHLATLPDDAVWVWSDGSAEGGVSAGGSGALIILPSGEEHELRAPAGRICSSTRAELVAIRGALEMLLRLEGGLAESPVIVCADSQAALATLASGAGSQATALGAAVWRLLLALTDGGRRVFMQWIPAHCGIPGNERADVLAKEASSLSQDAVPTDVRSMVKAVGRSATKAWRRSWPDSFFKTIMGDRMPMPVLLESRDEAVNVHQLRAGHWSRSQSYLHRIGRRPERDCPQCSDLACPAARCLVCREGPDTPEHVLLSSSAGGSVHCTGDGRRRAADRVQTMGRSGGLVTRRQESAYGNLANILSSNGMKEEAERAYKMALSYRSNMADVHYNLGILYQEQKLYDKALQSYDKAIQYRPRMAMAHLNKGLALGLSGQKEAAAAVYRHCSTLDGAGLKDPRTHEATKISALVQPGSLYNMLGEAFFKLGNLSEAESWYQAALRAKPDHVPAHLTYGKLLAKVVSVPERF</sequence>
<gene>
    <name evidence="6" type="primary">tmtc2_1</name>
    <name evidence="6" type="ORF">FJT64_000749</name>
</gene>
<keyword evidence="1" id="KW-0677">Repeat</keyword>
<dbReference type="OrthoDB" id="1658288at2759"/>
<dbReference type="PANTHER" id="PTHR44216">
    <property type="entry name" value="PROTEIN O-MANNOSYL-TRANSFERASE TMTC2"/>
    <property type="match status" value="1"/>
</dbReference>
<feature type="repeat" description="TPR" evidence="3">
    <location>
        <begin position="953"/>
        <end position="986"/>
    </location>
</feature>
<dbReference type="CDD" id="cd09276">
    <property type="entry name" value="Rnase_HI_RT_non_LTR"/>
    <property type="match status" value="1"/>
</dbReference>
<dbReference type="InterPro" id="IPR011990">
    <property type="entry name" value="TPR-like_helical_dom_sf"/>
</dbReference>
<dbReference type="Gene3D" id="3.30.420.10">
    <property type="entry name" value="Ribonuclease H-like superfamily/Ribonuclease H"/>
    <property type="match status" value="1"/>
</dbReference>
<feature type="region of interest" description="Disordered" evidence="4">
    <location>
        <begin position="234"/>
        <end position="257"/>
    </location>
</feature>
<dbReference type="Gene3D" id="1.25.40.10">
    <property type="entry name" value="Tetratricopeptide repeat domain"/>
    <property type="match status" value="2"/>
</dbReference>
<dbReference type="Pfam" id="PF07719">
    <property type="entry name" value="TPR_2"/>
    <property type="match status" value="1"/>
</dbReference>
<organism evidence="6 7">
    <name type="scientific">Amphibalanus amphitrite</name>
    <name type="common">Striped barnacle</name>
    <name type="synonym">Balanus amphitrite</name>
    <dbReference type="NCBI Taxonomy" id="1232801"/>
    <lineage>
        <taxon>Eukaryota</taxon>
        <taxon>Metazoa</taxon>
        <taxon>Ecdysozoa</taxon>
        <taxon>Arthropoda</taxon>
        <taxon>Crustacea</taxon>
        <taxon>Multicrustacea</taxon>
        <taxon>Cirripedia</taxon>
        <taxon>Thoracica</taxon>
        <taxon>Thoracicalcarea</taxon>
        <taxon>Balanomorpha</taxon>
        <taxon>Balanoidea</taxon>
        <taxon>Balanidae</taxon>
        <taxon>Amphibalaninae</taxon>
        <taxon>Amphibalanus</taxon>
    </lineage>
</organism>
<reference evidence="6 7" key="1">
    <citation type="submission" date="2019-07" db="EMBL/GenBank/DDBJ databases">
        <title>Draft genome assembly of a fouling barnacle, Amphibalanus amphitrite (Darwin, 1854): The first reference genome for Thecostraca.</title>
        <authorList>
            <person name="Kim W."/>
        </authorList>
    </citation>
    <scope>NUCLEOTIDE SEQUENCE [LARGE SCALE GENOMIC DNA]</scope>
    <source>
        <strain evidence="6">SNU_AA5</strain>
        <tissue evidence="6">Soma without cirri and trophi</tissue>
    </source>
</reference>
<dbReference type="Proteomes" id="UP000440578">
    <property type="component" value="Unassembled WGS sequence"/>
</dbReference>
<dbReference type="Gene3D" id="3.60.10.10">
    <property type="entry name" value="Endonuclease/exonuclease/phosphatase"/>
    <property type="match status" value="2"/>
</dbReference>
<dbReference type="GO" id="GO:0003676">
    <property type="term" value="F:nucleic acid binding"/>
    <property type="evidence" value="ECO:0007669"/>
    <property type="project" value="InterPro"/>
</dbReference>
<dbReference type="EMBL" id="VIIS01001675">
    <property type="protein sequence ID" value="KAF0294600.1"/>
    <property type="molecule type" value="Genomic_DNA"/>
</dbReference>
<dbReference type="PROSITE" id="PS50293">
    <property type="entry name" value="TPR_REGION"/>
    <property type="match status" value="1"/>
</dbReference>
<dbReference type="Pfam" id="PF00515">
    <property type="entry name" value="TPR_1"/>
    <property type="match status" value="1"/>
</dbReference>
<evidence type="ECO:0000256" key="2">
    <source>
        <dbReference type="ARBA" id="ARBA00022803"/>
    </source>
</evidence>